<dbReference type="InterPro" id="IPR043504">
    <property type="entry name" value="Peptidase_S1_PA_chymotrypsin"/>
</dbReference>
<dbReference type="Proteomes" id="UP001251528">
    <property type="component" value="Unassembled WGS sequence"/>
</dbReference>
<sequence length="82" mass="8676">MERPKAGNFPYKISIAGKRGYHNCGGAPLNITAVLTAVHYMDIYFSVSIKAGTLKSETIGYATLPTVVLAPAANSTAFIAGW</sequence>
<dbReference type="SUPFAM" id="SSF50494">
    <property type="entry name" value="Trypsin-like serine proteases"/>
    <property type="match status" value="1"/>
</dbReference>
<dbReference type="GO" id="GO:0004252">
    <property type="term" value="F:serine-type endopeptidase activity"/>
    <property type="evidence" value="ECO:0007669"/>
    <property type="project" value="InterPro"/>
</dbReference>
<evidence type="ECO:0000313" key="2">
    <source>
        <dbReference type="EMBL" id="KAK2591694.1"/>
    </source>
</evidence>
<dbReference type="InterPro" id="IPR009003">
    <property type="entry name" value="Peptidase_S1_PA"/>
</dbReference>
<proteinExistence type="predicted"/>
<gene>
    <name evidence="2" type="ORF">QQS21_010606</name>
</gene>
<evidence type="ECO:0000313" key="3">
    <source>
        <dbReference type="Proteomes" id="UP001251528"/>
    </source>
</evidence>
<organism evidence="2 3">
    <name type="scientific">Conoideocrella luteorostrata</name>
    <dbReference type="NCBI Taxonomy" id="1105319"/>
    <lineage>
        <taxon>Eukaryota</taxon>
        <taxon>Fungi</taxon>
        <taxon>Dikarya</taxon>
        <taxon>Ascomycota</taxon>
        <taxon>Pezizomycotina</taxon>
        <taxon>Sordariomycetes</taxon>
        <taxon>Hypocreomycetidae</taxon>
        <taxon>Hypocreales</taxon>
        <taxon>Clavicipitaceae</taxon>
        <taxon>Conoideocrella</taxon>
    </lineage>
</organism>
<reference evidence="2" key="1">
    <citation type="submission" date="2023-06" db="EMBL/GenBank/DDBJ databases">
        <title>Conoideocrella luteorostrata (Hypocreales: Clavicipitaceae), a potential biocontrol fungus for elongate hemlock scale in United States Christmas tree production areas.</title>
        <authorList>
            <person name="Barrett H."/>
            <person name="Lovett B."/>
            <person name="Macias A.M."/>
            <person name="Stajich J.E."/>
            <person name="Kasson M.T."/>
        </authorList>
    </citation>
    <scope>NUCLEOTIDE SEQUENCE</scope>
    <source>
        <strain evidence="2">ARSEF 14590</strain>
    </source>
</reference>
<feature type="domain" description="Peptidase S1" evidence="1">
    <location>
        <begin position="4"/>
        <end position="51"/>
    </location>
</feature>
<dbReference type="Gene3D" id="2.40.10.10">
    <property type="entry name" value="Trypsin-like serine proteases"/>
    <property type="match status" value="1"/>
</dbReference>
<dbReference type="EMBL" id="JASWJB010000315">
    <property type="protein sequence ID" value="KAK2591694.1"/>
    <property type="molecule type" value="Genomic_DNA"/>
</dbReference>
<protein>
    <recommendedName>
        <fullName evidence="1">Peptidase S1 domain-containing protein</fullName>
    </recommendedName>
</protein>
<dbReference type="Pfam" id="PF00089">
    <property type="entry name" value="Trypsin"/>
    <property type="match status" value="1"/>
</dbReference>
<keyword evidence="3" id="KW-1185">Reference proteome</keyword>
<evidence type="ECO:0000259" key="1">
    <source>
        <dbReference type="Pfam" id="PF00089"/>
    </source>
</evidence>
<dbReference type="InterPro" id="IPR001254">
    <property type="entry name" value="Trypsin_dom"/>
</dbReference>
<accession>A0AAJ0CHE9</accession>
<comment type="caution">
    <text evidence="2">The sequence shown here is derived from an EMBL/GenBank/DDBJ whole genome shotgun (WGS) entry which is preliminary data.</text>
</comment>
<name>A0AAJ0CHE9_9HYPO</name>
<dbReference type="GO" id="GO:0006508">
    <property type="term" value="P:proteolysis"/>
    <property type="evidence" value="ECO:0007669"/>
    <property type="project" value="InterPro"/>
</dbReference>
<dbReference type="AlphaFoldDB" id="A0AAJ0CHE9"/>